<keyword evidence="1" id="KW-1133">Transmembrane helix</keyword>
<dbReference type="Proteomes" id="UP000265541">
    <property type="component" value="Unassembled WGS sequence"/>
</dbReference>
<keyword evidence="1" id="KW-0472">Membrane</keyword>
<reference evidence="2 3" key="1">
    <citation type="journal article" date="2016" name="Front. Microbiol.">
        <title>Comprehensive Phylogenetic Analysis of Bovine Non-aureus Staphylococci Species Based on Whole-Genome Sequencing.</title>
        <authorList>
            <person name="Naushad S."/>
            <person name="Barkema H.W."/>
            <person name="Luby C."/>
            <person name="Condas L.A."/>
            <person name="Nobrega D.B."/>
            <person name="Carson D.A."/>
            <person name="De Buck J."/>
        </authorList>
    </citation>
    <scope>NUCLEOTIDE SEQUENCE [LARGE SCALE GENOMIC DNA]</scope>
    <source>
        <strain evidence="2 3">SNUC 4781</strain>
    </source>
</reference>
<evidence type="ECO:0000313" key="3">
    <source>
        <dbReference type="Proteomes" id="UP000265541"/>
    </source>
</evidence>
<feature type="transmembrane region" description="Helical" evidence="1">
    <location>
        <begin position="12"/>
        <end position="32"/>
    </location>
</feature>
<keyword evidence="1" id="KW-0812">Transmembrane</keyword>
<sequence length="45" mass="5181">VLGIMVPIMGYRYLYITMAIVVIASIILYYFMHGRKAIHYPSTSN</sequence>
<protein>
    <submittedName>
        <fullName evidence="2">MFS transporter</fullName>
    </submittedName>
</protein>
<proteinExistence type="predicted"/>
<evidence type="ECO:0000256" key="1">
    <source>
        <dbReference type="SAM" id="Phobius"/>
    </source>
</evidence>
<name>A0A3A0UTW8_STAGA</name>
<gene>
    <name evidence="2" type="ORF">BUZ14_15050</name>
</gene>
<dbReference type="AlphaFoldDB" id="A0A3A0UTW8"/>
<feature type="non-terminal residue" evidence="2">
    <location>
        <position position="1"/>
    </location>
</feature>
<organism evidence="2 3">
    <name type="scientific">Staphylococcus gallinarum</name>
    <dbReference type="NCBI Taxonomy" id="1293"/>
    <lineage>
        <taxon>Bacteria</taxon>
        <taxon>Bacillati</taxon>
        <taxon>Bacillota</taxon>
        <taxon>Bacilli</taxon>
        <taxon>Bacillales</taxon>
        <taxon>Staphylococcaceae</taxon>
        <taxon>Staphylococcus</taxon>
    </lineage>
</organism>
<evidence type="ECO:0000313" key="2">
    <source>
        <dbReference type="EMBL" id="RIP24684.1"/>
    </source>
</evidence>
<dbReference type="EMBL" id="QYJN01000238">
    <property type="protein sequence ID" value="RIP24684.1"/>
    <property type="molecule type" value="Genomic_DNA"/>
</dbReference>
<comment type="caution">
    <text evidence="2">The sequence shown here is derived from an EMBL/GenBank/DDBJ whole genome shotgun (WGS) entry which is preliminary data.</text>
</comment>
<accession>A0A3A0UTW8</accession>